<accession>G9WM89</accession>
<dbReference type="PROSITE" id="PS51935">
    <property type="entry name" value="NLPC_P60"/>
    <property type="match status" value="1"/>
</dbReference>
<evidence type="ECO:0000256" key="3">
    <source>
        <dbReference type="ARBA" id="ARBA00022801"/>
    </source>
</evidence>
<dbReference type="STRING" id="796943.HMPREF9625_00472"/>
<dbReference type="SUPFAM" id="SSF69360">
    <property type="entry name" value="Cell wall binding repeat"/>
    <property type="match status" value="1"/>
</dbReference>
<proteinExistence type="inferred from homology"/>
<feature type="signal peptide" evidence="5">
    <location>
        <begin position="1"/>
        <end position="25"/>
    </location>
</feature>
<dbReference type="HOGENOM" id="CLU_893827_0_0_9"/>
<dbReference type="Proteomes" id="UP000018461">
    <property type="component" value="Unassembled WGS sequence"/>
</dbReference>
<dbReference type="GO" id="GO:0006508">
    <property type="term" value="P:proteolysis"/>
    <property type="evidence" value="ECO:0007669"/>
    <property type="project" value="UniProtKB-KW"/>
</dbReference>
<dbReference type="GO" id="GO:0008234">
    <property type="term" value="F:cysteine-type peptidase activity"/>
    <property type="evidence" value="ECO:0007669"/>
    <property type="project" value="UniProtKB-KW"/>
</dbReference>
<keyword evidence="3" id="KW-0378">Hydrolase</keyword>
<evidence type="ECO:0000313" key="8">
    <source>
        <dbReference type="Proteomes" id="UP000018461"/>
    </source>
</evidence>
<keyword evidence="5" id="KW-0732">Signal</keyword>
<evidence type="ECO:0000256" key="4">
    <source>
        <dbReference type="ARBA" id="ARBA00022807"/>
    </source>
</evidence>
<name>G9WM89_9FIRM</name>
<dbReference type="SUPFAM" id="SSF54001">
    <property type="entry name" value="Cysteine proteinases"/>
    <property type="match status" value="1"/>
</dbReference>
<reference evidence="7" key="2">
    <citation type="submission" date="2013-03" db="EMBL/GenBank/DDBJ databases">
        <title>The Genome Sequence of Oribacterium sp. ACB1.</title>
        <authorList>
            <consortium name="The Broad Institute Genomics Platform"/>
            <consortium name="The Broad Institute Genome Sequencing Center for Infectious Disease"/>
            <person name="Earl A."/>
            <person name="Ward D."/>
            <person name="Feldgarden M."/>
            <person name="Gevers D."/>
            <person name="Sizova M."/>
            <person name="Hazen A."/>
            <person name="Epstein S."/>
            <person name="Walker B."/>
            <person name="Young S."/>
            <person name="Zeng Q."/>
            <person name="Gargeya S."/>
            <person name="Fitzgerald M."/>
            <person name="Haas B."/>
            <person name="Abouelleil A."/>
            <person name="Allen A.W."/>
            <person name="Alvarado L."/>
            <person name="Arachchi H.M."/>
            <person name="Berlin A.M."/>
            <person name="Chapman S.B."/>
            <person name="Gainer-Dewar J."/>
            <person name="Goldberg J."/>
            <person name="Griggs A."/>
            <person name="Gujja S."/>
            <person name="Hansen M."/>
            <person name="Howarth C."/>
            <person name="Imamovic A."/>
            <person name="Ireland A."/>
            <person name="Larimer J."/>
            <person name="McCowan C."/>
            <person name="Murphy C."/>
            <person name="Pearson M."/>
            <person name="Poon T.W."/>
            <person name="Priest M."/>
            <person name="Roberts A."/>
            <person name="Saif S."/>
            <person name="Shea T."/>
            <person name="Sisk P."/>
            <person name="Sykes S."/>
            <person name="Wortman J."/>
            <person name="Nusbaum C."/>
            <person name="Birren B."/>
        </authorList>
    </citation>
    <scope>NUCLEOTIDE SEQUENCE [LARGE SCALE GENOMIC DNA]</scope>
    <source>
        <strain evidence="7">ACB1</strain>
    </source>
</reference>
<keyword evidence="4" id="KW-0788">Thiol protease</keyword>
<dbReference type="AlphaFoldDB" id="G9WM89"/>
<evidence type="ECO:0000313" key="7">
    <source>
        <dbReference type="EMBL" id="EHL12435.1"/>
    </source>
</evidence>
<evidence type="ECO:0000256" key="1">
    <source>
        <dbReference type="ARBA" id="ARBA00007074"/>
    </source>
</evidence>
<dbReference type="EMBL" id="AFZC02000003">
    <property type="protein sequence ID" value="EHL12435.1"/>
    <property type="molecule type" value="Genomic_DNA"/>
</dbReference>
<feature type="domain" description="NlpC/P60" evidence="6">
    <location>
        <begin position="181"/>
        <end position="302"/>
    </location>
</feature>
<comment type="similarity">
    <text evidence="1">Belongs to the peptidase C40 family.</text>
</comment>
<evidence type="ECO:0000259" key="6">
    <source>
        <dbReference type="PROSITE" id="PS51935"/>
    </source>
</evidence>
<dbReference type="Gene3D" id="2.10.270.10">
    <property type="entry name" value="Cholin Binding"/>
    <property type="match status" value="1"/>
</dbReference>
<protein>
    <recommendedName>
        <fullName evidence="6">NlpC/P60 domain-containing protein</fullName>
    </recommendedName>
</protein>
<sequence length="302" mass="32565">MKNKKRIGFCSIVVMSALLALPVYAGQWQKGNGKNSAKWWYNHLDGTYPKSSWAWIDGNGDGLAECYYFDQQGWLVVNKTVEGYKVDSTGAWLENGAVQVKSVSESGVFTNGKNEVSNGTIDMESDLELGTADKAAVSAEDKASVAVQDKTGSVLEVSGRFGGPGEGTSDFSSNPAVVAANGDMSDLIGYARSFIAVLPYKTAGSSLSTGADCSGFTQEIYKKFGISIPRDSRSQYAASQKISEEELQAGDLVFYGSSPSTIYHVGIYSGNGTIIHATKSGDYVREHDYHYAKPFGFGRYKR</sequence>
<dbReference type="InterPro" id="IPR038765">
    <property type="entry name" value="Papain-like_cys_pep_sf"/>
</dbReference>
<dbReference type="PATRIC" id="fig|796943.3.peg.867"/>
<evidence type="ECO:0000256" key="2">
    <source>
        <dbReference type="ARBA" id="ARBA00022670"/>
    </source>
</evidence>
<gene>
    <name evidence="7" type="ORF">HMPREF9625_00472</name>
</gene>
<dbReference type="InterPro" id="IPR051202">
    <property type="entry name" value="Peptidase_C40"/>
</dbReference>
<dbReference type="Gene3D" id="3.90.1720.10">
    <property type="entry name" value="endopeptidase domain like (from Nostoc punctiforme)"/>
    <property type="match status" value="1"/>
</dbReference>
<dbReference type="Pfam" id="PF00877">
    <property type="entry name" value="NLPC_P60"/>
    <property type="match status" value="1"/>
</dbReference>
<dbReference type="PANTHER" id="PTHR47053:SF1">
    <property type="entry name" value="MUREIN DD-ENDOPEPTIDASE MEPH-RELATED"/>
    <property type="match status" value="1"/>
</dbReference>
<keyword evidence="2" id="KW-0645">Protease</keyword>
<keyword evidence="8" id="KW-1185">Reference proteome</keyword>
<evidence type="ECO:0000256" key="5">
    <source>
        <dbReference type="SAM" id="SignalP"/>
    </source>
</evidence>
<dbReference type="PANTHER" id="PTHR47053">
    <property type="entry name" value="MUREIN DD-ENDOPEPTIDASE MEPH-RELATED"/>
    <property type="match status" value="1"/>
</dbReference>
<dbReference type="InterPro" id="IPR000064">
    <property type="entry name" value="NLP_P60_dom"/>
</dbReference>
<organism evidence="7 8">
    <name type="scientific">Oribacterium parvum ACB1</name>
    <dbReference type="NCBI Taxonomy" id="796943"/>
    <lineage>
        <taxon>Bacteria</taxon>
        <taxon>Bacillati</taxon>
        <taxon>Bacillota</taxon>
        <taxon>Clostridia</taxon>
        <taxon>Lachnospirales</taxon>
        <taxon>Lachnospiraceae</taxon>
        <taxon>Oribacterium</taxon>
    </lineage>
</organism>
<dbReference type="RefSeq" id="WP_009534336.1">
    <property type="nucleotide sequence ID" value="NZ_KE148312.1"/>
</dbReference>
<comment type="caution">
    <text evidence="7">The sequence shown here is derived from an EMBL/GenBank/DDBJ whole genome shotgun (WGS) entry which is preliminary data.</text>
</comment>
<feature type="chain" id="PRO_5003527861" description="NlpC/P60 domain-containing protein" evidence="5">
    <location>
        <begin position="26"/>
        <end position="302"/>
    </location>
</feature>
<reference evidence="7" key="1">
    <citation type="submission" date="2011-08" db="EMBL/GenBank/DDBJ databases">
        <authorList>
            <consortium name="The Broad Institute Genome Sequencing Platform"/>
            <person name="Earl A."/>
            <person name="Ward D."/>
            <person name="Feldgarden M."/>
            <person name="Gevers D."/>
            <person name="Sizova M."/>
            <person name="Hazen A."/>
            <person name="Epstein S."/>
            <person name="Young S.K."/>
            <person name="Zeng Q."/>
            <person name="Gargeya S."/>
            <person name="Fitzgerald M."/>
            <person name="Haas B."/>
            <person name="Abouelleil A."/>
            <person name="Alvarado L."/>
            <person name="Arachchi H.M."/>
            <person name="Berlin A."/>
            <person name="Brown A."/>
            <person name="Chapman S.B."/>
            <person name="Chen Z."/>
            <person name="Dunbar C."/>
            <person name="Freedman E."/>
            <person name="Gearin G."/>
            <person name="Gellesch M."/>
            <person name="Goldberg J."/>
            <person name="Griggs A."/>
            <person name="Gujja S."/>
            <person name="Heiman D."/>
            <person name="Howarth C."/>
            <person name="Larson L."/>
            <person name="Lui A."/>
            <person name="MacDonald P.J.P."/>
            <person name="Montmayeur A."/>
            <person name="Murphy C."/>
            <person name="Neiman D."/>
            <person name="Pearson M."/>
            <person name="Priest M."/>
            <person name="Roberts A."/>
            <person name="Saif S."/>
            <person name="Shea T."/>
            <person name="Shenoy N."/>
            <person name="Sisk P."/>
            <person name="Stolte C."/>
            <person name="Sykes S."/>
            <person name="Wortman J."/>
            <person name="Nusbaum C."/>
            <person name="Birren B."/>
        </authorList>
    </citation>
    <scope>NUCLEOTIDE SEQUENCE</scope>
    <source>
        <strain evidence="7">ACB1</strain>
    </source>
</reference>